<dbReference type="Pfam" id="PF04824">
    <property type="entry name" value="Rad21_Rec8"/>
    <property type="match status" value="1"/>
</dbReference>
<dbReference type="GO" id="GO:0008278">
    <property type="term" value="C:cohesin complex"/>
    <property type="evidence" value="ECO:0000318"/>
    <property type="project" value="GO_Central"/>
</dbReference>
<dbReference type="InterPro" id="IPR023093">
    <property type="entry name" value="ScpA-like_C"/>
</dbReference>
<keyword evidence="3" id="KW-0539">Nucleus</keyword>
<dbReference type="InterPro" id="IPR039781">
    <property type="entry name" value="Rad21/Rec8-like"/>
</dbReference>
<dbReference type="GO" id="GO:0051754">
    <property type="term" value="P:meiotic sister chromatid cohesion, centromeric"/>
    <property type="evidence" value="ECO:0000318"/>
    <property type="project" value="GO_Central"/>
</dbReference>
<dbReference type="GO" id="GO:0003682">
    <property type="term" value="F:chromatin binding"/>
    <property type="evidence" value="ECO:0000318"/>
    <property type="project" value="GO_Central"/>
</dbReference>
<evidence type="ECO:0008006" key="8">
    <source>
        <dbReference type="Google" id="ProtNLM"/>
    </source>
</evidence>
<dbReference type="AlphaFoldDB" id="A0A2C9V276"/>
<evidence type="ECO:0000256" key="2">
    <source>
        <dbReference type="ARBA" id="ARBA00009870"/>
    </source>
</evidence>
<accession>A0A2C9V276</accession>
<dbReference type="GO" id="GO:0005634">
    <property type="term" value="C:nucleus"/>
    <property type="evidence" value="ECO:0007669"/>
    <property type="project" value="UniProtKB-SubCell"/>
</dbReference>
<evidence type="ECO:0000259" key="6">
    <source>
        <dbReference type="Pfam" id="PF04825"/>
    </source>
</evidence>
<dbReference type="InterPro" id="IPR006909">
    <property type="entry name" value="Rad21/Rec8_C_eu"/>
</dbReference>
<comment type="subcellular location">
    <subcellularLocation>
        <location evidence="1">Nucleus</location>
    </subcellularLocation>
</comment>
<dbReference type="InterPro" id="IPR006910">
    <property type="entry name" value="Rad21_Rec8_N"/>
</dbReference>
<dbReference type="InterPro" id="IPR036390">
    <property type="entry name" value="WH_DNA-bd_sf"/>
</dbReference>
<dbReference type="EMBL" id="CM004396">
    <property type="protein sequence ID" value="OAY38376.1"/>
    <property type="molecule type" value="Genomic_DNA"/>
</dbReference>
<feature type="domain" description="Rad21/Rec8-like protein C-terminal eukaryotic" evidence="5">
    <location>
        <begin position="581"/>
        <end position="631"/>
    </location>
</feature>
<evidence type="ECO:0000256" key="1">
    <source>
        <dbReference type="ARBA" id="ARBA00004123"/>
    </source>
</evidence>
<dbReference type="OMA" id="THDFIKV"/>
<evidence type="ECO:0000256" key="3">
    <source>
        <dbReference type="ARBA" id="ARBA00023242"/>
    </source>
</evidence>
<feature type="region of interest" description="Disordered" evidence="4">
    <location>
        <begin position="460"/>
        <end position="556"/>
    </location>
</feature>
<feature type="region of interest" description="Disordered" evidence="4">
    <location>
        <begin position="370"/>
        <end position="410"/>
    </location>
</feature>
<evidence type="ECO:0000313" key="7">
    <source>
        <dbReference type="EMBL" id="OAY38376.1"/>
    </source>
</evidence>
<name>A0A2C9V276_MANES</name>
<evidence type="ECO:0000259" key="5">
    <source>
        <dbReference type="Pfam" id="PF04824"/>
    </source>
</evidence>
<reference evidence="7" key="1">
    <citation type="submission" date="2016-02" db="EMBL/GenBank/DDBJ databases">
        <title>WGS assembly of Manihot esculenta.</title>
        <authorList>
            <person name="Bredeson J.V."/>
            <person name="Prochnik S.E."/>
            <person name="Lyons J.B."/>
            <person name="Schmutz J."/>
            <person name="Grimwood J."/>
            <person name="Vrebalov J."/>
            <person name="Bart R.S."/>
            <person name="Amuge T."/>
            <person name="Ferguson M.E."/>
            <person name="Green R."/>
            <person name="Putnam N."/>
            <person name="Stites J."/>
            <person name="Rounsley S."/>
            <person name="Rokhsar D.S."/>
        </authorList>
    </citation>
    <scope>NUCLEOTIDE SEQUENCE [LARGE SCALE GENOMIC DNA]</scope>
    <source>
        <tissue evidence="7">Leaf</tissue>
    </source>
</reference>
<dbReference type="SUPFAM" id="SSF46785">
    <property type="entry name" value="Winged helix' DNA-binding domain"/>
    <property type="match status" value="1"/>
</dbReference>
<feature type="region of interest" description="Disordered" evidence="4">
    <location>
        <begin position="78"/>
        <end position="101"/>
    </location>
</feature>
<sequence>MAATMHAKINRKKLNKLNIIQICEQILNPSVPMALRLSGILMGGVVIVYERKVKLLYDDVTRLLVEINEAWKVKSAPDPTVLPKGKSQAKKEAVTLPENQDTDVGDIERSVNFSNTNARMGFQQTAYFAMRLDDIDEPFINNDPREEDAFQQLHQADADNIKLFERFDLYQSHTETYNRFERFDIEEDEETQLNFTSGGNMEIPTTLIPSPPPQDEALRVFQTFALVACYLKRSLLSPCFSRVMQLVWDFSIFPIINKINRNLTDLERGMKQDQHAQVIIKKKTRRHATPAMDYEQTIIPGQIYQAWLQNASNIASRRGRKRKARRDIMSTMKVANLMDLPPTVLMDDLYTPENRQIYYPAPLLELWMKSTQPPHDSPSARISEPLPPEPSLSSPPERGHYQESTGYPFEDFHSGIGSQSMGVSIEKQRKAVVDDEIPMENLMGELRTNIMDNSRKITEANLVTPGNSGDEIRSIPSSGSGHGMPSHHSEVHSGRSNKKRPYSSSRNSGNGLEPVEEENSWKFPDPNFKLSRLSENGHTPDPELLETGPTQTQHPIISQPMDKITDTIRMQMKAHFETPGNPLVESLNKLAVGMNRKGAAMLFYQTCVLASRDFLRVEQKVPYGEILISKGGKL</sequence>
<gene>
    <name evidence="7" type="ORF">MANES_10G009400</name>
</gene>
<protein>
    <recommendedName>
        <fullName evidence="8">Rad21/Rec8-like protein N-terminal domain-containing protein</fullName>
    </recommendedName>
</protein>
<feature type="domain" description="Rad21/Rec8-like protein N-terminal" evidence="6">
    <location>
        <begin position="1"/>
        <end position="87"/>
    </location>
</feature>
<proteinExistence type="inferred from homology"/>
<dbReference type="STRING" id="3983.A0A2C9V276"/>
<dbReference type="PANTHER" id="PTHR12585">
    <property type="entry name" value="SCC1 / RAD21 FAMILY MEMBER"/>
    <property type="match status" value="1"/>
</dbReference>
<dbReference type="Gene3D" id="1.10.10.580">
    <property type="entry name" value="Structural maintenance of chromosome 1. Chain E"/>
    <property type="match status" value="1"/>
</dbReference>
<evidence type="ECO:0000256" key="4">
    <source>
        <dbReference type="SAM" id="MobiDB-lite"/>
    </source>
</evidence>
<feature type="compositionally biased region" description="Low complexity" evidence="4">
    <location>
        <begin position="474"/>
        <end position="486"/>
    </location>
</feature>
<organism evidence="7">
    <name type="scientific">Manihot esculenta</name>
    <name type="common">Cassava</name>
    <name type="synonym">Jatropha manihot</name>
    <dbReference type="NCBI Taxonomy" id="3983"/>
    <lineage>
        <taxon>Eukaryota</taxon>
        <taxon>Viridiplantae</taxon>
        <taxon>Streptophyta</taxon>
        <taxon>Embryophyta</taxon>
        <taxon>Tracheophyta</taxon>
        <taxon>Spermatophyta</taxon>
        <taxon>Magnoliopsida</taxon>
        <taxon>eudicotyledons</taxon>
        <taxon>Gunneridae</taxon>
        <taxon>Pentapetalae</taxon>
        <taxon>rosids</taxon>
        <taxon>fabids</taxon>
        <taxon>Malpighiales</taxon>
        <taxon>Euphorbiaceae</taxon>
        <taxon>Crotonoideae</taxon>
        <taxon>Manihoteae</taxon>
        <taxon>Manihot</taxon>
    </lineage>
</organism>
<dbReference type="Pfam" id="PF04825">
    <property type="entry name" value="Rad21_Rec8_N"/>
    <property type="match status" value="1"/>
</dbReference>
<dbReference type="PANTHER" id="PTHR12585:SF64">
    <property type="entry name" value="SISTER CHROMATID COHESION 1 PROTEIN 1"/>
    <property type="match status" value="1"/>
</dbReference>
<comment type="similarity">
    <text evidence="2">Belongs to the rad21 family.</text>
</comment>